<evidence type="ECO:0000313" key="3">
    <source>
        <dbReference type="Proteomes" id="UP000659654"/>
    </source>
</evidence>
<gene>
    <name evidence="2" type="ORF">BXYJ_LOCUS9970</name>
</gene>
<proteinExistence type="predicted"/>
<dbReference type="Proteomes" id="UP000582659">
    <property type="component" value="Unassembled WGS sequence"/>
</dbReference>
<dbReference type="EMBL" id="CAJFCV020000004">
    <property type="protein sequence ID" value="CAG9117772.1"/>
    <property type="molecule type" value="Genomic_DNA"/>
</dbReference>
<organism evidence="2 3">
    <name type="scientific">Bursaphelenchus xylophilus</name>
    <name type="common">Pinewood nematode worm</name>
    <name type="synonym">Aphelenchoides xylophilus</name>
    <dbReference type="NCBI Taxonomy" id="6326"/>
    <lineage>
        <taxon>Eukaryota</taxon>
        <taxon>Metazoa</taxon>
        <taxon>Ecdysozoa</taxon>
        <taxon>Nematoda</taxon>
        <taxon>Chromadorea</taxon>
        <taxon>Rhabditida</taxon>
        <taxon>Tylenchina</taxon>
        <taxon>Tylenchomorpha</taxon>
        <taxon>Aphelenchoidea</taxon>
        <taxon>Aphelenchoididae</taxon>
        <taxon>Bursaphelenchus</taxon>
    </lineage>
</organism>
<dbReference type="Proteomes" id="UP000659654">
    <property type="component" value="Unassembled WGS sequence"/>
</dbReference>
<evidence type="ECO:0000256" key="1">
    <source>
        <dbReference type="SAM" id="MobiDB-lite"/>
    </source>
</evidence>
<dbReference type="AlphaFoldDB" id="A0A7I8WVJ6"/>
<comment type="caution">
    <text evidence="2">The sequence shown here is derived from an EMBL/GenBank/DDBJ whole genome shotgun (WGS) entry which is preliminary data.</text>
</comment>
<evidence type="ECO:0000313" key="2">
    <source>
        <dbReference type="EMBL" id="CAD5227479.1"/>
    </source>
</evidence>
<reference evidence="2" key="1">
    <citation type="submission" date="2020-09" db="EMBL/GenBank/DDBJ databases">
        <authorList>
            <person name="Kikuchi T."/>
        </authorList>
    </citation>
    <scope>NUCLEOTIDE SEQUENCE</scope>
    <source>
        <strain evidence="2">Ka4C1</strain>
    </source>
</reference>
<feature type="compositionally biased region" description="Basic and acidic residues" evidence="1">
    <location>
        <begin position="374"/>
        <end position="392"/>
    </location>
</feature>
<feature type="region of interest" description="Disordered" evidence="1">
    <location>
        <begin position="374"/>
        <end position="419"/>
    </location>
</feature>
<protein>
    <submittedName>
        <fullName evidence="2">(pine wood nematode) hypothetical protein</fullName>
    </submittedName>
</protein>
<sequence>MRAKSAATLSVASFSVGEFSTFKYVVNLFFCFLLEMADDVGEGSTAHHVDQLSAAAQQDDGVAKESDTVPTENVVVGQSGDLHEKDGANSEEKVVEVAEEIDVQGPAAAEGVKTSETQKKCGEFSDELEITSGQGEKPGENVSYSQAPLHGSANINNFKDVTSFIHCPSSTFGHSSHEHHSGAGSHPQHVLNTVTPVSHANPHNFPGPSMFGEMDPLEVMWNEFRNSVVKYVPLEDRLSFLEGLDTLLKANRLLKLQKTFLKPRKHAQPRGGEKRGRGRPRKRALDEETPMELGSQPKRQDLQMTPCLPRQALMATSTSRFPDPPSFVPRRNFVPEIRREMNPFLHPFSQQMLHESAIAQQLQVFNHQLATPEGSERALEARIEHEEPRPEPTNDPQESDGKPIQDQMPILAQMINSNE</sequence>
<dbReference type="EMBL" id="CAJFDI010000004">
    <property type="protein sequence ID" value="CAD5227479.1"/>
    <property type="molecule type" value="Genomic_DNA"/>
</dbReference>
<name>A0A7I8WVJ6_BURXY</name>
<keyword evidence="3" id="KW-1185">Reference proteome</keyword>
<feature type="region of interest" description="Disordered" evidence="1">
    <location>
        <begin position="261"/>
        <end position="297"/>
    </location>
</feature>
<dbReference type="OrthoDB" id="10660299at2759"/>
<accession>A0A7I8WVJ6</accession>